<comment type="subcellular location">
    <subcellularLocation>
        <location evidence="1">Membrane</location>
    </subcellularLocation>
</comment>
<gene>
    <name evidence="9" type="ORF">CYL18_03595</name>
</gene>
<feature type="domain" description="Dynamin N-terminal" evidence="8">
    <location>
        <begin position="46"/>
        <end position="200"/>
    </location>
</feature>
<evidence type="ECO:0000256" key="2">
    <source>
        <dbReference type="ARBA" id="ARBA00022741"/>
    </source>
</evidence>
<keyword evidence="6" id="KW-0175">Coiled coil</keyword>
<dbReference type="AlphaFoldDB" id="A0A2S7N4S9"/>
<evidence type="ECO:0000313" key="9">
    <source>
        <dbReference type="EMBL" id="PQD96975.1"/>
    </source>
</evidence>
<dbReference type="Gene3D" id="3.40.50.300">
    <property type="entry name" value="P-loop containing nucleotide triphosphate hydrolases"/>
    <property type="match status" value="2"/>
</dbReference>
<accession>A0A2S7N4S9</accession>
<protein>
    <recommendedName>
        <fullName evidence="8">Dynamin N-terminal domain-containing protein</fullName>
    </recommendedName>
</protein>
<feature type="region of interest" description="Disordered" evidence="7">
    <location>
        <begin position="551"/>
        <end position="574"/>
    </location>
</feature>
<dbReference type="SUPFAM" id="SSF52540">
    <property type="entry name" value="P-loop containing nucleoside triphosphate hydrolases"/>
    <property type="match status" value="2"/>
</dbReference>
<reference evidence="9 10" key="1">
    <citation type="submission" date="2017-12" db="EMBL/GenBank/DDBJ databases">
        <title>Taxonomic description and draft genome of Pradoshia cofamensis Gen. nov., sp. nov., a thermotolerant bacillale isolated from anterior gut of earthworm Eisenia fetida.</title>
        <authorList>
            <person name="Saha T."/>
            <person name="Chakraborty R."/>
        </authorList>
    </citation>
    <scope>NUCLEOTIDE SEQUENCE [LARGE SCALE GENOMIC DNA]</scope>
    <source>
        <strain evidence="9 10">EAG3</strain>
    </source>
</reference>
<feature type="coiled-coil region" evidence="6">
    <location>
        <begin position="303"/>
        <end position="330"/>
    </location>
</feature>
<sequence length="1212" mass="139706">MTTHKSQNDLMYLYGIYQFFDRSGDEERSEKTKEIMKKVYDNKYSLAFCGHFSAGKSTVINYLLGQRVLPSSPIPTSANIVRIESGNGEARITLADGRIAVFPPPINFSLIRDYAKNGAEIQSVNLRMEHFPFGERVALLDTPGIDSTDDAHERSTASSFHMADSVFYVTDYNHIQSEVNFQFTKDLTKMGKKIFIIINQIDKHDDKELPFSSIKSSVKRAFHEWGVKPEEIYYTTMREENHPYNQAEKVKEKIKELSGLPLQMDLPSLVKRLVDEHLEWRNEKDQDIYINLNEELAAYDPNLVDALEQASRLEQRIRVYAEEAKRLFEEKTAGILKNANLTPYETRELVREYLEANVTSFKVGFFGKQKTLQERERRRQNLLEDVKKQTDSTIIWHLQEWFHELLGDYPGDKQRGLDLIQQFIYEIPYEKFLQTEPLAAMTGDLVLNFSDRLSAEIRKASQAQAKVLAERIFEEWERERGMLFKPVENKIEENHNLSEVWGKWKTAQKEQLAYEASVKKEASKRPRFPFNELEAFIKPDEELDVIIPKEAENLNQPEPNSKETIEDQAEKSESGIPAADVIMSRLIKASKVLGEVPGFQKQARELSARSESFQNQTYTLALFGAFSAGKSSFANALLGSNLLPVSPNPTTAVINRILPPSNEHVNGTAVIFAKTEKMLIDDLNSLWTEEGLKVQDLELAKRQAKSLLAKKKEALGLRASFLEAFVNGIDDFKGHLGEIFTVNLDEFAAYATDESKSCFIEKIDLYYDCELTRKGVILVDTPGADSINARHTGTSFNYIKHSDAICFITYYNHPFSRADRTFLDQLGRVKDSFSRDKMFFLLNAADLAADEQERELVVEYLDSQLRESGIRNPRIYPISSRSALQVRTGSEDENAKQYIHLFDEFEKAFHQFIDHDLKSLLLASSWTEMQKAYQLLCRSVELASESEEKKQERKESLERNWEEIRTLLLEKGFDHEGERAKQEAKELLHYSKQRLGLNFPSVFKEYFHPGRITNEKQTLFNSMNLLLDDMKLVITNEWQAATLRLEVAVEKMMRESYVRLVESAQAIQRDWAFSEPVLTIQEEFEQEPPLENVNAAEFKDELKKFKGTNAFFEKDGRKQMEQSVYAKLERKINEYYEHQQVRLMEYVINRVHLLGGQLTESMLRDGNEIVVGLKQTLEEQATPAVYEKAAERLGCLLKSGEEDKQFDSYTRS</sequence>
<evidence type="ECO:0000313" key="10">
    <source>
        <dbReference type="Proteomes" id="UP000239663"/>
    </source>
</evidence>
<dbReference type="InterPro" id="IPR005225">
    <property type="entry name" value="Small_GTP-bd"/>
</dbReference>
<dbReference type="Proteomes" id="UP000239663">
    <property type="component" value="Unassembled WGS sequence"/>
</dbReference>
<dbReference type="CDD" id="cd09912">
    <property type="entry name" value="DLP_2"/>
    <property type="match status" value="2"/>
</dbReference>
<dbReference type="InterPro" id="IPR027417">
    <property type="entry name" value="P-loop_NTPase"/>
</dbReference>
<dbReference type="PANTHER" id="PTHR10465">
    <property type="entry name" value="TRANSMEMBRANE GTPASE FZO1"/>
    <property type="match status" value="1"/>
</dbReference>
<dbReference type="RefSeq" id="WP_104848070.1">
    <property type="nucleotide sequence ID" value="NZ_PKOZ01000001.1"/>
</dbReference>
<feature type="domain" description="Dynamin N-terminal" evidence="8">
    <location>
        <begin position="621"/>
        <end position="843"/>
    </location>
</feature>
<proteinExistence type="predicted"/>
<dbReference type="PANTHER" id="PTHR10465:SF0">
    <property type="entry name" value="SARCALUMENIN"/>
    <property type="match status" value="1"/>
</dbReference>
<keyword evidence="2" id="KW-0547">Nucleotide-binding</keyword>
<evidence type="ECO:0000256" key="5">
    <source>
        <dbReference type="ARBA" id="ARBA00023136"/>
    </source>
</evidence>
<evidence type="ECO:0000256" key="1">
    <source>
        <dbReference type="ARBA" id="ARBA00004370"/>
    </source>
</evidence>
<dbReference type="Pfam" id="PF00350">
    <property type="entry name" value="Dynamin_N"/>
    <property type="match status" value="2"/>
</dbReference>
<dbReference type="GO" id="GO:0005525">
    <property type="term" value="F:GTP binding"/>
    <property type="evidence" value="ECO:0007669"/>
    <property type="project" value="UniProtKB-KW"/>
</dbReference>
<organism evidence="9 10">
    <name type="scientific">Pradoshia eiseniae</name>
    <dbReference type="NCBI Taxonomy" id="2064768"/>
    <lineage>
        <taxon>Bacteria</taxon>
        <taxon>Bacillati</taxon>
        <taxon>Bacillota</taxon>
        <taxon>Bacilli</taxon>
        <taxon>Bacillales</taxon>
        <taxon>Bacillaceae</taxon>
        <taxon>Pradoshia</taxon>
    </lineage>
</organism>
<dbReference type="InterPro" id="IPR045063">
    <property type="entry name" value="Dynamin_N"/>
</dbReference>
<keyword evidence="5" id="KW-0472">Membrane</keyword>
<evidence type="ECO:0000256" key="3">
    <source>
        <dbReference type="ARBA" id="ARBA00022801"/>
    </source>
</evidence>
<dbReference type="GO" id="GO:0003924">
    <property type="term" value="F:GTPase activity"/>
    <property type="evidence" value="ECO:0007669"/>
    <property type="project" value="InterPro"/>
</dbReference>
<dbReference type="NCBIfam" id="TIGR00231">
    <property type="entry name" value="small_GTP"/>
    <property type="match status" value="1"/>
</dbReference>
<evidence type="ECO:0000256" key="6">
    <source>
        <dbReference type="SAM" id="Coils"/>
    </source>
</evidence>
<feature type="compositionally biased region" description="Basic and acidic residues" evidence="7">
    <location>
        <begin position="560"/>
        <end position="573"/>
    </location>
</feature>
<dbReference type="InterPro" id="IPR027094">
    <property type="entry name" value="Mitofusin_fam"/>
</dbReference>
<comment type="caution">
    <text evidence="9">The sequence shown here is derived from an EMBL/GenBank/DDBJ whole genome shotgun (WGS) entry which is preliminary data.</text>
</comment>
<evidence type="ECO:0000259" key="8">
    <source>
        <dbReference type="Pfam" id="PF00350"/>
    </source>
</evidence>
<evidence type="ECO:0000256" key="7">
    <source>
        <dbReference type="SAM" id="MobiDB-lite"/>
    </source>
</evidence>
<dbReference type="GO" id="GO:0016020">
    <property type="term" value="C:membrane"/>
    <property type="evidence" value="ECO:0007669"/>
    <property type="project" value="UniProtKB-SubCell"/>
</dbReference>
<name>A0A2S7N4S9_9BACI</name>
<keyword evidence="3" id="KW-0378">Hydrolase</keyword>
<dbReference type="OrthoDB" id="5477114at2"/>
<evidence type="ECO:0000256" key="4">
    <source>
        <dbReference type="ARBA" id="ARBA00023134"/>
    </source>
</evidence>
<keyword evidence="10" id="KW-1185">Reference proteome</keyword>
<dbReference type="EMBL" id="PKOZ01000001">
    <property type="protein sequence ID" value="PQD96975.1"/>
    <property type="molecule type" value="Genomic_DNA"/>
</dbReference>
<keyword evidence="4" id="KW-0342">GTP-binding</keyword>